<feature type="compositionally biased region" description="Basic and acidic residues" evidence="1">
    <location>
        <begin position="8"/>
        <end position="24"/>
    </location>
</feature>
<dbReference type="EMBL" id="JAVXUO010002269">
    <property type="protein sequence ID" value="KAK2974869.1"/>
    <property type="molecule type" value="Genomic_DNA"/>
</dbReference>
<organism evidence="2 3">
    <name type="scientific">Escallonia rubra</name>
    <dbReference type="NCBI Taxonomy" id="112253"/>
    <lineage>
        <taxon>Eukaryota</taxon>
        <taxon>Viridiplantae</taxon>
        <taxon>Streptophyta</taxon>
        <taxon>Embryophyta</taxon>
        <taxon>Tracheophyta</taxon>
        <taxon>Spermatophyta</taxon>
        <taxon>Magnoliopsida</taxon>
        <taxon>eudicotyledons</taxon>
        <taxon>Gunneridae</taxon>
        <taxon>Pentapetalae</taxon>
        <taxon>asterids</taxon>
        <taxon>campanulids</taxon>
        <taxon>Escalloniales</taxon>
        <taxon>Escalloniaceae</taxon>
        <taxon>Escallonia</taxon>
    </lineage>
</organism>
<reference evidence="2" key="1">
    <citation type="submission" date="2022-12" db="EMBL/GenBank/DDBJ databases">
        <title>Draft genome assemblies for two species of Escallonia (Escalloniales).</title>
        <authorList>
            <person name="Chanderbali A."/>
            <person name="Dervinis C."/>
            <person name="Anghel I."/>
            <person name="Soltis D."/>
            <person name="Soltis P."/>
            <person name="Zapata F."/>
        </authorList>
    </citation>
    <scope>NUCLEOTIDE SEQUENCE</scope>
    <source>
        <strain evidence="2">UCBG92.1500</strain>
        <tissue evidence="2">Leaf</tissue>
    </source>
</reference>
<feature type="region of interest" description="Disordered" evidence="1">
    <location>
        <begin position="1"/>
        <end position="24"/>
    </location>
</feature>
<comment type="caution">
    <text evidence="2">The sequence shown here is derived from an EMBL/GenBank/DDBJ whole genome shotgun (WGS) entry which is preliminary data.</text>
</comment>
<evidence type="ECO:0000313" key="3">
    <source>
        <dbReference type="Proteomes" id="UP001187471"/>
    </source>
</evidence>
<dbReference type="AlphaFoldDB" id="A0AA88QPV9"/>
<gene>
    <name evidence="2" type="ORF">RJ640_020784</name>
</gene>
<name>A0AA88QPV9_9ASTE</name>
<evidence type="ECO:0000256" key="1">
    <source>
        <dbReference type="SAM" id="MobiDB-lite"/>
    </source>
</evidence>
<accession>A0AA88QPV9</accession>
<dbReference type="InterPro" id="IPR035892">
    <property type="entry name" value="C2_domain_sf"/>
</dbReference>
<evidence type="ECO:0000313" key="2">
    <source>
        <dbReference type="EMBL" id="KAK2974869.1"/>
    </source>
</evidence>
<dbReference type="PANTHER" id="PTHR38365">
    <property type="entry name" value="C2 DOMAIN-CONTAINING PROTEIN-RELATED"/>
    <property type="match status" value="1"/>
</dbReference>
<dbReference type="SUPFAM" id="SSF49562">
    <property type="entry name" value="C2 domain (Calcium/lipid-binding domain, CaLB)"/>
    <property type="match status" value="1"/>
</dbReference>
<dbReference type="PANTHER" id="PTHR38365:SF1">
    <property type="entry name" value="C2 DOMAIN-CONTAINING PROTEIN"/>
    <property type="match status" value="1"/>
</dbReference>
<sequence>MYHWFSRSKGDDDNGKQEGRGQGHYKAKEVVRKFKGKEVYEDADCRYILDIDIRRAANIDRSSGKSPARPVMGDWRPGMKSNMDYRRPSCMSSLASMAESTLYRVIVSTTDGSELATDLSFGSSKNPVWNQIFDLCYDVFPKGEFLNLEVVREEYFGDPGTSRGVVVVGRARIYVPTVVGKCEESAYQLVRHVGSKVQTEGLIIVRTMLRKTMARMNM</sequence>
<dbReference type="Proteomes" id="UP001187471">
    <property type="component" value="Unassembled WGS sequence"/>
</dbReference>
<protein>
    <recommendedName>
        <fullName evidence="4">C2 domain-containing protein</fullName>
    </recommendedName>
</protein>
<proteinExistence type="predicted"/>
<keyword evidence="3" id="KW-1185">Reference proteome</keyword>
<evidence type="ECO:0008006" key="4">
    <source>
        <dbReference type="Google" id="ProtNLM"/>
    </source>
</evidence>